<evidence type="ECO:0000256" key="12">
    <source>
        <dbReference type="ARBA" id="ARBA00045097"/>
    </source>
</evidence>
<dbReference type="AlphaFoldDB" id="A0A1Y1Q710"/>
<dbReference type="InterPro" id="IPR029044">
    <property type="entry name" value="Nucleotide-diphossugar_trans"/>
</dbReference>
<keyword evidence="5" id="KW-0328">Glycosyltransferase</keyword>
<evidence type="ECO:0000313" key="14">
    <source>
        <dbReference type="EMBL" id="OQW97753.1"/>
    </source>
</evidence>
<dbReference type="EC" id="2.4.1.117" evidence="4"/>
<dbReference type="eggNOG" id="COG1215">
    <property type="taxonomic scope" value="Bacteria"/>
</dbReference>
<keyword evidence="11" id="KW-0472">Membrane</keyword>
<dbReference type="CDD" id="cd04188">
    <property type="entry name" value="DPG_synthase"/>
    <property type="match status" value="1"/>
</dbReference>
<dbReference type="STRING" id="1123401.GCA_000621325_01821"/>
<feature type="domain" description="Glycosyltransferase 2-like" evidence="13">
    <location>
        <begin position="9"/>
        <end position="181"/>
    </location>
</feature>
<sequence>MNNERPYLSIIIPAYNEQSRIADSLYKVKDYLSQQSYRSEIIVVDDGSRDLTTEVVKFIDIYGKETKEQDEGQLMENIKNVGKGFSIARGMIKASGDIVLFSDADLSTPIEEIEKLLPYFEQGFDVVIGSRKLADSEVEKKPWYRDAMSLVFNLAVRTLSVPGIKDTQCGFKAYRREAAQRIALLQRIYGFGFDVEHLYIARKQGFKIKEVAVKWEHMDGSKVDPIKDSIRMFSDLLKIRWLHRAM</sequence>
<keyword evidence="7" id="KW-0812">Transmembrane</keyword>
<comment type="pathway">
    <text evidence="2">Protein modification; protein glycosylation.</text>
</comment>
<protein>
    <recommendedName>
        <fullName evidence="4">dolichyl-phosphate beta-glucosyltransferase</fullName>
        <ecNumber evidence="4">2.4.1.117</ecNumber>
    </recommendedName>
</protein>
<comment type="similarity">
    <text evidence="3">Belongs to the glycosyltransferase 2 family.</text>
</comment>
<comment type="caution">
    <text evidence="14">The sequence shown here is derived from an EMBL/GenBank/DDBJ whole genome shotgun (WGS) entry which is preliminary data.</text>
</comment>
<keyword evidence="8" id="KW-0256">Endoplasmic reticulum</keyword>
<dbReference type="SUPFAM" id="SSF53448">
    <property type="entry name" value="Nucleotide-diphospho-sugar transferases"/>
    <property type="match status" value="1"/>
</dbReference>
<dbReference type="EMBL" id="MTEJ01000791">
    <property type="protein sequence ID" value="OQW97753.1"/>
    <property type="molecule type" value="Genomic_DNA"/>
</dbReference>
<evidence type="ECO:0000313" key="15">
    <source>
        <dbReference type="Proteomes" id="UP000192491"/>
    </source>
</evidence>
<evidence type="ECO:0000256" key="6">
    <source>
        <dbReference type="ARBA" id="ARBA00022679"/>
    </source>
</evidence>
<dbReference type="GO" id="GO:0006487">
    <property type="term" value="P:protein N-linked glycosylation"/>
    <property type="evidence" value="ECO:0007669"/>
    <property type="project" value="TreeGrafter"/>
</dbReference>
<dbReference type="Gene3D" id="3.90.550.10">
    <property type="entry name" value="Spore Coat Polysaccharide Biosynthesis Protein SpsA, Chain A"/>
    <property type="match status" value="1"/>
</dbReference>
<evidence type="ECO:0000256" key="7">
    <source>
        <dbReference type="ARBA" id="ARBA00022692"/>
    </source>
</evidence>
<dbReference type="InterPro" id="IPR035518">
    <property type="entry name" value="DPG_synthase"/>
</dbReference>
<evidence type="ECO:0000256" key="2">
    <source>
        <dbReference type="ARBA" id="ARBA00004922"/>
    </source>
</evidence>
<evidence type="ECO:0000256" key="8">
    <source>
        <dbReference type="ARBA" id="ARBA00022824"/>
    </source>
</evidence>
<evidence type="ECO:0000256" key="4">
    <source>
        <dbReference type="ARBA" id="ARBA00012583"/>
    </source>
</evidence>
<dbReference type="PANTHER" id="PTHR10859:SF91">
    <property type="entry name" value="DOLICHYL-PHOSPHATE BETA-GLUCOSYLTRANSFERASE"/>
    <property type="match status" value="1"/>
</dbReference>
<dbReference type="InterPro" id="IPR001173">
    <property type="entry name" value="Glyco_trans_2-like"/>
</dbReference>
<proteinExistence type="inferred from homology"/>
<dbReference type="GO" id="GO:0004581">
    <property type="term" value="F:dolichyl-phosphate beta-glucosyltransferase activity"/>
    <property type="evidence" value="ECO:0007669"/>
    <property type="project" value="UniProtKB-EC"/>
</dbReference>
<keyword evidence="6" id="KW-0808">Transferase</keyword>
<dbReference type="PANTHER" id="PTHR10859">
    <property type="entry name" value="GLYCOSYL TRANSFERASE"/>
    <property type="match status" value="1"/>
</dbReference>
<evidence type="ECO:0000256" key="10">
    <source>
        <dbReference type="ARBA" id="ARBA00022989"/>
    </source>
</evidence>
<reference evidence="14 15" key="1">
    <citation type="submission" date="2017-01" db="EMBL/GenBank/DDBJ databases">
        <title>Novel large sulfur bacteria in the metagenomes of groundwater-fed chemosynthetic microbial mats in the Lake Huron basin.</title>
        <authorList>
            <person name="Sharrar A.M."/>
            <person name="Flood B.E."/>
            <person name="Bailey J.V."/>
            <person name="Jones D.S."/>
            <person name="Biddanda B."/>
            <person name="Ruberg S.A."/>
            <person name="Marcus D.N."/>
            <person name="Dick G.J."/>
        </authorList>
    </citation>
    <scope>NUCLEOTIDE SEQUENCE [LARGE SCALE GENOMIC DNA]</scope>
    <source>
        <strain evidence="14">A8</strain>
    </source>
</reference>
<dbReference type="Proteomes" id="UP000192491">
    <property type="component" value="Unassembled WGS sequence"/>
</dbReference>
<name>A0A1Y1Q710_9GAMM</name>
<comment type="catalytic activity">
    <reaction evidence="12">
        <text>a di-trans,poly-cis-dolichyl phosphate + UDP-alpha-D-glucose = a di-trans,poly-cis-dolichyl beta-D-glucosyl phosphate + UDP</text>
        <dbReference type="Rhea" id="RHEA:15401"/>
        <dbReference type="Rhea" id="RHEA-COMP:19498"/>
        <dbReference type="Rhea" id="RHEA-COMP:19502"/>
        <dbReference type="ChEBI" id="CHEBI:57525"/>
        <dbReference type="ChEBI" id="CHEBI:57683"/>
        <dbReference type="ChEBI" id="CHEBI:58223"/>
        <dbReference type="ChEBI" id="CHEBI:58885"/>
        <dbReference type="EC" id="2.4.1.117"/>
    </reaction>
    <physiologicalReaction direction="left-to-right" evidence="12">
        <dbReference type="Rhea" id="RHEA:15402"/>
    </physiologicalReaction>
</comment>
<keyword evidence="9" id="KW-0735">Signal-anchor</keyword>
<evidence type="ECO:0000256" key="5">
    <source>
        <dbReference type="ARBA" id="ARBA00022676"/>
    </source>
</evidence>
<evidence type="ECO:0000256" key="3">
    <source>
        <dbReference type="ARBA" id="ARBA00006739"/>
    </source>
</evidence>
<dbReference type="Pfam" id="PF00535">
    <property type="entry name" value="Glycos_transf_2"/>
    <property type="match status" value="1"/>
</dbReference>
<organism evidence="14 15">
    <name type="scientific">Thiothrix lacustris</name>
    <dbReference type="NCBI Taxonomy" id="525917"/>
    <lineage>
        <taxon>Bacteria</taxon>
        <taxon>Pseudomonadati</taxon>
        <taxon>Pseudomonadota</taxon>
        <taxon>Gammaproteobacteria</taxon>
        <taxon>Thiotrichales</taxon>
        <taxon>Thiotrichaceae</taxon>
        <taxon>Thiothrix</taxon>
    </lineage>
</organism>
<comment type="subcellular location">
    <subcellularLocation>
        <location evidence="1">Endoplasmic reticulum membrane</location>
        <topology evidence="1">Single-pass membrane protein</topology>
    </subcellularLocation>
</comment>
<evidence type="ECO:0000259" key="13">
    <source>
        <dbReference type="Pfam" id="PF00535"/>
    </source>
</evidence>
<accession>A0A1Y1Q710</accession>
<evidence type="ECO:0000256" key="9">
    <source>
        <dbReference type="ARBA" id="ARBA00022968"/>
    </source>
</evidence>
<gene>
    <name evidence="14" type="ORF">BWK73_53865</name>
</gene>
<evidence type="ECO:0000256" key="11">
    <source>
        <dbReference type="ARBA" id="ARBA00023136"/>
    </source>
</evidence>
<keyword evidence="10" id="KW-1133">Transmembrane helix</keyword>
<evidence type="ECO:0000256" key="1">
    <source>
        <dbReference type="ARBA" id="ARBA00004389"/>
    </source>
</evidence>